<dbReference type="Pfam" id="PF13830">
    <property type="entry name" value="DUF4192"/>
    <property type="match status" value="1"/>
</dbReference>
<dbReference type="AlphaFoldDB" id="A0A7G1KHZ3"/>
<dbReference type="EMBL" id="AP023396">
    <property type="protein sequence ID" value="BCK54620.1"/>
    <property type="molecule type" value="Genomic_DNA"/>
</dbReference>
<dbReference type="InterPro" id="IPR025447">
    <property type="entry name" value="DUF4192"/>
</dbReference>
<sequence length="438" mass="45535">MNAQFGTGEAEVGRSTLGHMTSPAEPASAGNDSASGAERRSADHPPRVHTGSGGPIPSAGPDPDATAPLWQCPRLRIDEAGEFVAAVPALLGFVPRRSLVACLLQEDPARPGSVHLGALARHDLDVPGCGAWLRVAGQLAAICAQERASGVLALIVDDRAAPPRAGRPGARAARHRDLVSLLAGALHAEDIELADAWAVREIVAEGPWWSLLDPACTGVQADPAASPITLAHVLDGRPIRSSREEMTAIVAADPRSRAAVAEVLGEISEAARERYGRAVARSEPDSYARSALELVLRRISDIDDPGGGIGPVEIAEVAVALRDLTVRDAMFALALSDRAPAAEVLWSMVCRSLTGPDRAEAATLLGYSAYVNGDGPFAGVALEAALDADPRHGLAQLLDTALRTGMRPSEIRKLALSGLAKAAELGVELPVDTSRCGP</sequence>
<organism evidence="2 3">
    <name type="scientific">Nocardia wallacei</name>
    <dbReference type="NCBI Taxonomy" id="480035"/>
    <lineage>
        <taxon>Bacteria</taxon>
        <taxon>Bacillati</taxon>
        <taxon>Actinomycetota</taxon>
        <taxon>Actinomycetes</taxon>
        <taxon>Mycobacteriales</taxon>
        <taxon>Nocardiaceae</taxon>
        <taxon>Nocardia</taxon>
    </lineage>
</organism>
<dbReference type="Proteomes" id="UP000516173">
    <property type="component" value="Chromosome"/>
</dbReference>
<evidence type="ECO:0008006" key="4">
    <source>
        <dbReference type="Google" id="ProtNLM"/>
    </source>
</evidence>
<gene>
    <name evidence="2" type="ORF">NWFMUON74_23920</name>
</gene>
<accession>A0A7G1KHZ3</accession>
<feature type="region of interest" description="Disordered" evidence="1">
    <location>
        <begin position="1"/>
        <end position="67"/>
    </location>
</feature>
<keyword evidence="3" id="KW-1185">Reference proteome</keyword>
<evidence type="ECO:0000313" key="3">
    <source>
        <dbReference type="Proteomes" id="UP000516173"/>
    </source>
</evidence>
<evidence type="ECO:0000256" key="1">
    <source>
        <dbReference type="SAM" id="MobiDB-lite"/>
    </source>
</evidence>
<feature type="compositionally biased region" description="Basic and acidic residues" evidence="1">
    <location>
        <begin position="37"/>
        <end position="46"/>
    </location>
</feature>
<protein>
    <recommendedName>
        <fullName evidence="4">DUF4192 domain-containing protein</fullName>
    </recommendedName>
</protein>
<dbReference type="KEGG" id="nwl:NWFMUON74_23920"/>
<proteinExistence type="predicted"/>
<reference evidence="2 3" key="1">
    <citation type="submission" date="2020-08" db="EMBL/GenBank/DDBJ databases">
        <title>Genome Sequencing of Nocardia wallacei strain FMUON74 and assembly.</title>
        <authorList>
            <person name="Toyokawa M."/>
            <person name="Uesaka K."/>
        </authorList>
    </citation>
    <scope>NUCLEOTIDE SEQUENCE [LARGE SCALE GENOMIC DNA]</scope>
    <source>
        <strain evidence="2 3">FMUON74</strain>
    </source>
</reference>
<name>A0A7G1KHZ3_9NOCA</name>
<evidence type="ECO:0000313" key="2">
    <source>
        <dbReference type="EMBL" id="BCK54620.1"/>
    </source>
</evidence>